<gene>
    <name evidence="4" type="primary">Pramef20</name>
    <name evidence="4" type="ORF">PHOROB_LOCUS17212</name>
</gene>
<dbReference type="Gene3D" id="3.80.10.10">
    <property type="entry name" value="Ribonuclease Inhibitor"/>
    <property type="match status" value="1"/>
</dbReference>
<dbReference type="SUPFAM" id="SSF52047">
    <property type="entry name" value="RNI-like"/>
    <property type="match status" value="1"/>
</dbReference>
<comment type="similarity">
    <text evidence="1">Belongs to the PRAME family.</text>
</comment>
<dbReference type="GO" id="GO:0005737">
    <property type="term" value="C:cytoplasm"/>
    <property type="evidence" value="ECO:0007669"/>
    <property type="project" value="TreeGrafter"/>
</dbReference>
<organism evidence="4 5">
    <name type="scientific">Phodopus roborovskii</name>
    <name type="common">Roborovski's desert hamster</name>
    <name type="synonym">Cricetulus roborovskii</name>
    <dbReference type="NCBI Taxonomy" id="109678"/>
    <lineage>
        <taxon>Eukaryota</taxon>
        <taxon>Metazoa</taxon>
        <taxon>Chordata</taxon>
        <taxon>Craniata</taxon>
        <taxon>Vertebrata</taxon>
        <taxon>Euteleostomi</taxon>
        <taxon>Mammalia</taxon>
        <taxon>Eutheria</taxon>
        <taxon>Euarchontoglires</taxon>
        <taxon>Glires</taxon>
        <taxon>Rodentia</taxon>
        <taxon>Myomorpha</taxon>
        <taxon>Muroidea</taxon>
        <taxon>Cricetidae</taxon>
        <taxon>Cricetinae</taxon>
        <taxon>Phodopus</taxon>
    </lineage>
</organism>
<dbReference type="InterPro" id="IPR032675">
    <property type="entry name" value="LRR_dom_sf"/>
</dbReference>
<proteinExistence type="inferred from homology"/>
<comment type="caution">
    <text evidence="4">The sequence shown here is derived from an EMBL/GenBank/DDBJ whole genome shotgun (WGS) entry which is preliminary data.</text>
</comment>
<dbReference type="PANTHER" id="PTHR14224">
    <property type="entry name" value="SIMILAR TO PREFERENTIALLY EXPRESSED ANTIGEN IN MELANOMA-LIKE 3"/>
    <property type="match status" value="1"/>
</dbReference>
<dbReference type="GO" id="GO:0045892">
    <property type="term" value="P:negative regulation of DNA-templated transcription"/>
    <property type="evidence" value="ECO:0007669"/>
    <property type="project" value="InterPro"/>
</dbReference>
<sequence>MNSKDLPTLQELAGRSLLRNEDLAISALEKLPIVFFPQLLKQAYEDSRVNVLRKIVSSWPFPRLPLGALKRRNAWDSQEYYVLEEVDKLLIQKVRPKEYKLEVLDLRSVGQSYLDVWSGPIDSWLPQTSSATEGRTQPLKVAVNLYLRDEQLNKLLYLSQWAEKRKGLLQLYCYELQIWLPSLSICKYLLECVNLQYIEILGLHSLRDPAFFLNLASYLGHMTKLCELSLSNIHEGNIASLEERRHIISGFASQLLNLECLQKFHLDTAAFFEGHLHQLLRSLKTPLNDLAVTHCTVSASEWNRLSKLPCVSQLQQLSLENVRLTSLSPEPLRVLLVKAAPTLVALNLEDCRIKDRHLYAILPALSRCLQLTTFSFYGNQISMHALKKLLRLTASLERLRMELYPVPQDCYEDNGSLNRQSTRDHCNELMDILKAIREPGRVYFGTDRCYRCNNRYIYNKTMMCKCQRR</sequence>
<dbReference type="AlphaFoldDB" id="A0AAV0AD55"/>
<dbReference type="PANTHER" id="PTHR14224:SF24">
    <property type="entry name" value="MELANOMA ANTIGEN PREFERENTIALLY EXPRESSED IN TUMORS"/>
    <property type="match status" value="1"/>
</dbReference>
<dbReference type="InterPro" id="IPR026271">
    <property type="entry name" value="PRAME"/>
</dbReference>
<keyword evidence="3" id="KW-0677">Repeat</keyword>
<evidence type="ECO:0000313" key="5">
    <source>
        <dbReference type="Proteomes" id="UP001152836"/>
    </source>
</evidence>
<dbReference type="GO" id="GO:0045596">
    <property type="term" value="P:negative regulation of cell differentiation"/>
    <property type="evidence" value="ECO:0007669"/>
    <property type="project" value="InterPro"/>
</dbReference>
<dbReference type="PIRSF" id="PIRSF038286">
    <property type="entry name" value="PRAME"/>
    <property type="match status" value="1"/>
</dbReference>
<evidence type="ECO:0000313" key="4">
    <source>
        <dbReference type="EMBL" id="CAH7443466.1"/>
    </source>
</evidence>
<evidence type="ECO:0000256" key="2">
    <source>
        <dbReference type="ARBA" id="ARBA00022614"/>
    </source>
</evidence>
<evidence type="ECO:0000256" key="3">
    <source>
        <dbReference type="ARBA" id="ARBA00022737"/>
    </source>
</evidence>
<keyword evidence="2" id="KW-0433">Leucine-rich repeat</keyword>
<dbReference type="InterPro" id="IPR050694">
    <property type="entry name" value="LRRC14/PRAME"/>
</dbReference>
<dbReference type="Proteomes" id="UP001152836">
    <property type="component" value="Unassembled WGS sequence"/>
</dbReference>
<accession>A0AAV0AD55</accession>
<protein>
    <submittedName>
        <fullName evidence="4">Pramef20 protein</fullName>
    </submittedName>
</protein>
<name>A0AAV0AD55_PHORO</name>
<keyword evidence="5" id="KW-1185">Reference proteome</keyword>
<dbReference type="GO" id="GO:0043066">
    <property type="term" value="P:negative regulation of apoptotic process"/>
    <property type="evidence" value="ECO:0007669"/>
    <property type="project" value="InterPro"/>
</dbReference>
<evidence type="ECO:0000256" key="1">
    <source>
        <dbReference type="ARBA" id="ARBA00009608"/>
    </source>
</evidence>
<dbReference type="GO" id="GO:0008284">
    <property type="term" value="P:positive regulation of cell population proliferation"/>
    <property type="evidence" value="ECO:0007669"/>
    <property type="project" value="InterPro"/>
</dbReference>
<reference evidence="4" key="1">
    <citation type="submission" date="2022-06" db="EMBL/GenBank/DDBJ databases">
        <authorList>
            <person name="Andreotti S."/>
            <person name="Wyler E."/>
        </authorList>
    </citation>
    <scope>NUCLEOTIDE SEQUENCE</scope>
</reference>
<dbReference type="EMBL" id="CALSGD010001629">
    <property type="protein sequence ID" value="CAH7443466.1"/>
    <property type="molecule type" value="Genomic_DNA"/>
</dbReference>